<evidence type="ECO:0000313" key="3">
    <source>
        <dbReference type="Proteomes" id="UP000467305"/>
    </source>
</evidence>
<feature type="chain" id="PRO_5029494459" description="TonB C-terminal domain-containing protein" evidence="1">
    <location>
        <begin position="22"/>
        <end position="159"/>
    </location>
</feature>
<accession>A0A7J5A9L1</accession>
<proteinExistence type="predicted"/>
<name>A0A7J5A9L1_9FLAO</name>
<organism evidence="2 3">
    <name type="scientific">Tenacibaculum aiptasiae</name>
    <dbReference type="NCBI Taxonomy" id="426481"/>
    <lineage>
        <taxon>Bacteria</taxon>
        <taxon>Pseudomonadati</taxon>
        <taxon>Bacteroidota</taxon>
        <taxon>Flavobacteriia</taxon>
        <taxon>Flavobacteriales</taxon>
        <taxon>Flavobacteriaceae</taxon>
        <taxon>Tenacibaculum</taxon>
    </lineage>
</organism>
<evidence type="ECO:0000313" key="2">
    <source>
        <dbReference type="EMBL" id="KAB1153829.1"/>
    </source>
</evidence>
<dbReference type="OrthoDB" id="1191002at2"/>
<dbReference type="RefSeq" id="WP_150900950.1">
    <property type="nucleotide sequence ID" value="NZ_WAAU01000030.1"/>
</dbReference>
<feature type="signal peptide" evidence="1">
    <location>
        <begin position="1"/>
        <end position="21"/>
    </location>
</feature>
<keyword evidence="3" id="KW-1185">Reference proteome</keyword>
<dbReference type="Proteomes" id="UP000467305">
    <property type="component" value="Unassembled WGS sequence"/>
</dbReference>
<evidence type="ECO:0008006" key="4">
    <source>
        <dbReference type="Google" id="ProtNLM"/>
    </source>
</evidence>
<dbReference type="AlphaFoldDB" id="A0A7J5A9L1"/>
<dbReference type="PROSITE" id="PS51257">
    <property type="entry name" value="PROKAR_LIPOPROTEIN"/>
    <property type="match status" value="1"/>
</dbReference>
<gene>
    <name evidence="2" type="ORF">F7018_15165</name>
</gene>
<reference evidence="2 3" key="1">
    <citation type="submission" date="2019-09" db="EMBL/GenBank/DDBJ databases">
        <authorList>
            <person name="Cao W.R."/>
        </authorList>
    </citation>
    <scope>NUCLEOTIDE SEQUENCE [LARGE SCALE GENOMIC DNA]</scope>
    <source>
        <strain evidence="3">a4</strain>
    </source>
</reference>
<evidence type="ECO:0000256" key="1">
    <source>
        <dbReference type="SAM" id="SignalP"/>
    </source>
</evidence>
<sequence length="159" mass="18261">MKCCCVSLITILLFVSCDFFSSSKKNKDQMIDTVIDFSKVDISPSFSVCKNLMDEAKTNCFRKEIQQRITKELQLYNFVSNELIDEVVLIDLQISSKGKFELKDISLSNNIKEYLPKLDSVIKQSIKKLPKITPGFKRGIPVSTQYQLPIRIQIKEEVN</sequence>
<dbReference type="EMBL" id="WAAU01000030">
    <property type="protein sequence ID" value="KAB1153829.1"/>
    <property type="molecule type" value="Genomic_DNA"/>
</dbReference>
<protein>
    <recommendedName>
        <fullName evidence="4">TonB C-terminal domain-containing protein</fullName>
    </recommendedName>
</protein>
<keyword evidence="1" id="KW-0732">Signal</keyword>
<comment type="caution">
    <text evidence="2">The sequence shown here is derived from an EMBL/GenBank/DDBJ whole genome shotgun (WGS) entry which is preliminary data.</text>
</comment>